<feature type="region of interest" description="Disordered" evidence="1">
    <location>
        <begin position="58"/>
        <end position="144"/>
    </location>
</feature>
<name>A0A1D3D1N5_9EIME</name>
<dbReference type="VEuPathDB" id="ToxoDB:cyc_02874"/>
<sequence length="773" mass="79654">MSSSAPALPSLAALLASDVSPLLLNAETPKESRKWHQQQPYPQLETCVKEAALPVASAASSVESVKSEVLAKEGGAASRQPEPQPPLEQAQSEDPQAHAVPPHEEHLQQASEGAEAEEDTQSPPPKEGAAGNEASQSSDPSVLPESHITIAENMRSLAAKSEGSPAGGAPVRRATDRSGDWHPLDAVVERIESHVRPGASGQRLQWCKGFRMPLGAEGRQILLRRLRKAYHANPAKWDEELSRHRIVFSRMPYATVIELFHLAHLLGVFDFAVKCSEEYGSDAAAATGGKGAEGAEAAGEDAAAPGSSRLLQGDRKRSRKPPSYISGDDVGQFLSSRPKRTRRNSPAYLRDYETLGEPLRLPAPPPPKKGRVAASVSNLTALAATGASSAAADLAAASSGLFNWGGCSSGGAGATSQQQQELQQQHEVLAAAAAAAFGRRDGGADLQRSLLLAAAEGHATASAAGGLGFVGGEGASGVSSAPCGVGQASRGGDILDTLPKVPVGVASDSLSSPAVAVSSKALHHLPPPFSAQVPRREHAKSGEAAGAAVSAAPGEGAAGSQLSLQLLTTNYTIAAQYLQVIELLAVQRQIMELTQSLSKNAPPREGKLDSQSLLNQQLLLRLGAETALEKPTLSQQGAAADSGVTASQVSILKDLEQKVSALELLAARRPVGSVSSEAALTETSSSARKTPASQGVETSRCKGDLSKQSAISCSAPESPLDGYDSAAASSCCSGTSSSSACTTPDSLGGERLLLLSSLWQPLPPAEGLASGNL</sequence>
<evidence type="ECO:0000313" key="2">
    <source>
        <dbReference type="EMBL" id="OEH77352.1"/>
    </source>
</evidence>
<feature type="region of interest" description="Disordered" evidence="1">
    <location>
        <begin position="296"/>
        <end position="372"/>
    </location>
</feature>
<feature type="region of interest" description="Disordered" evidence="1">
    <location>
        <begin position="526"/>
        <end position="548"/>
    </location>
</feature>
<gene>
    <name evidence="2" type="ORF">cyc_02874</name>
</gene>
<comment type="caution">
    <text evidence="2">The sequence shown here is derived from an EMBL/GenBank/DDBJ whole genome shotgun (WGS) entry which is preliminary data.</text>
</comment>
<feature type="region of interest" description="Disordered" evidence="1">
    <location>
        <begin position="158"/>
        <end position="180"/>
    </location>
</feature>
<dbReference type="InParanoid" id="A0A1D3D1N5"/>
<proteinExistence type="predicted"/>
<protein>
    <submittedName>
        <fullName evidence="2">Uncharacterized protein</fullName>
    </submittedName>
</protein>
<dbReference type="VEuPathDB" id="ToxoDB:LOC34619657"/>
<keyword evidence="3" id="KW-1185">Reference proteome</keyword>
<feature type="compositionally biased region" description="Low complexity" evidence="1">
    <location>
        <begin position="675"/>
        <end position="687"/>
    </location>
</feature>
<organism evidence="2 3">
    <name type="scientific">Cyclospora cayetanensis</name>
    <dbReference type="NCBI Taxonomy" id="88456"/>
    <lineage>
        <taxon>Eukaryota</taxon>
        <taxon>Sar</taxon>
        <taxon>Alveolata</taxon>
        <taxon>Apicomplexa</taxon>
        <taxon>Conoidasida</taxon>
        <taxon>Coccidia</taxon>
        <taxon>Eucoccidiorida</taxon>
        <taxon>Eimeriorina</taxon>
        <taxon>Eimeriidae</taxon>
        <taxon>Cyclospora</taxon>
    </lineage>
</organism>
<evidence type="ECO:0000313" key="3">
    <source>
        <dbReference type="Proteomes" id="UP000095192"/>
    </source>
</evidence>
<evidence type="ECO:0000256" key="1">
    <source>
        <dbReference type="SAM" id="MobiDB-lite"/>
    </source>
</evidence>
<reference evidence="2 3" key="1">
    <citation type="journal article" date="2016" name="BMC Genomics">
        <title>Comparative genomics reveals Cyclospora cayetanensis possesses coccidia-like metabolism and invasion components but unique surface antigens.</title>
        <authorList>
            <person name="Liu S."/>
            <person name="Wang L."/>
            <person name="Zheng H."/>
            <person name="Xu Z."/>
            <person name="Roellig D.M."/>
            <person name="Li N."/>
            <person name="Frace M.A."/>
            <person name="Tang K."/>
            <person name="Arrowood M.J."/>
            <person name="Moss D.M."/>
            <person name="Zhang L."/>
            <person name="Feng Y."/>
            <person name="Xiao L."/>
        </authorList>
    </citation>
    <scope>NUCLEOTIDE SEQUENCE [LARGE SCALE GENOMIC DNA]</scope>
    <source>
        <strain evidence="2 3">CHN_HEN01</strain>
    </source>
</reference>
<dbReference type="Proteomes" id="UP000095192">
    <property type="component" value="Unassembled WGS sequence"/>
</dbReference>
<dbReference type="AlphaFoldDB" id="A0A1D3D1N5"/>
<feature type="region of interest" description="Disordered" evidence="1">
    <location>
        <begin position="675"/>
        <end position="701"/>
    </location>
</feature>
<dbReference type="EMBL" id="JROU02001115">
    <property type="protein sequence ID" value="OEH77352.1"/>
    <property type="molecule type" value="Genomic_DNA"/>
</dbReference>
<feature type="compositionally biased region" description="Low complexity" evidence="1">
    <location>
        <begin position="296"/>
        <end position="306"/>
    </location>
</feature>
<accession>A0A1D3D1N5</accession>